<evidence type="ECO:0000313" key="1">
    <source>
        <dbReference type="EMBL" id="XBS70219.1"/>
    </source>
</evidence>
<dbReference type="AlphaFoldDB" id="A0AAU7QB12"/>
<proteinExistence type="predicted"/>
<accession>A0AAU7QB12</accession>
<sequence length="330" mass="38295">MPGKNSRQFSIDELVEIGSSFEGMLREGVADPELIKLFELPAKLFYVKHLAERGTDISFKEIFRTDEGNKLALEAFFTAIDLQKKEENPYHQFIQAWENYRTRTQFKESLLSNTQIVTADKLTSASFCLSTSHLENSLPGDADQLFSRQNENIASKYAAVDTLMVALAFEESAEDEIDFMRDAKIYTASAVFSAFDNIRNQMFARAIPRSAYTVQLSSTVDLFIAFNQEKRRIYALELVDDRYYLLRVDYQESLYRALMADREKLHEDKDYKLKVYDDIYNAQLLKDTHDPLEQLVGQLIKNHRKNSSLIFMSWDMKRPAPRKRNGFCSR</sequence>
<protein>
    <submittedName>
        <fullName evidence="1">Uncharacterized protein</fullName>
    </submittedName>
</protein>
<reference evidence="1" key="1">
    <citation type="submission" date="2024-06" db="EMBL/GenBank/DDBJ databases">
        <authorList>
            <person name="Coelho C."/>
            <person name="Bento M."/>
            <person name="Garcia E."/>
            <person name="Camelo A."/>
            <person name="Brandao I."/>
            <person name="Espirito Santo C."/>
            <person name="Trovao J."/>
            <person name="Verissimo A."/>
            <person name="Costa J."/>
            <person name="Tiago I."/>
        </authorList>
    </citation>
    <scope>NUCLEOTIDE SEQUENCE</scope>
    <source>
        <strain evidence="1">KWT182</strain>
    </source>
</reference>
<organism evidence="1">
    <name type="scientific">Acerihabitans sp. KWT182</name>
    <dbReference type="NCBI Taxonomy" id="3157919"/>
    <lineage>
        <taxon>Bacteria</taxon>
        <taxon>Pseudomonadati</taxon>
        <taxon>Pseudomonadota</taxon>
        <taxon>Gammaproteobacteria</taxon>
        <taxon>Enterobacterales</taxon>
        <taxon>Pectobacteriaceae</taxon>
        <taxon>Acerihabitans</taxon>
    </lineage>
</organism>
<gene>
    <name evidence="1" type="ORF">ABK905_02755</name>
</gene>
<dbReference type="EMBL" id="CP157947">
    <property type="protein sequence ID" value="XBS70219.1"/>
    <property type="molecule type" value="Genomic_DNA"/>
</dbReference>
<name>A0AAU7QB12_9GAMM</name>